<feature type="compositionally biased region" description="Polar residues" evidence="1">
    <location>
        <begin position="295"/>
        <end position="305"/>
    </location>
</feature>
<feature type="region of interest" description="Disordered" evidence="1">
    <location>
        <begin position="228"/>
        <end position="249"/>
    </location>
</feature>
<feature type="compositionally biased region" description="Low complexity" evidence="1">
    <location>
        <begin position="74"/>
        <end position="104"/>
    </location>
</feature>
<dbReference type="EMBL" id="JAQQWI010000018">
    <property type="protein sequence ID" value="KAK8001943.1"/>
    <property type="molecule type" value="Genomic_DNA"/>
</dbReference>
<reference evidence="2 3" key="1">
    <citation type="submission" date="2023-01" db="EMBL/GenBank/DDBJ databases">
        <title>Analysis of 21 Apiospora genomes using comparative genomics revels a genus with tremendous synthesis potential of carbohydrate active enzymes and secondary metabolites.</title>
        <authorList>
            <person name="Sorensen T."/>
        </authorList>
    </citation>
    <scope>NUCLEOTIDE SEQUENCE [LARGE SCALE GENOMIC DNA]</scope>
    <source>
        <strain evidence="2 3">CBS 20057</strain>
    </source>
</reference>
<feature type="compositionally biased region" description="Polar residues" evidence="1">
    <location>
        <begin position="118"/>
        <end position="141"/>
    </location>
</feature>
<protein>
    <submittedName>
        <fullName evidence="2">Uncharacterized protein</fullName>
    </submittedName>
</protein>
<dbReference type="Proteomes" id="UP001396898">
    <property type="component" value="Unassembled WGS sequence"/>
</dbReference>
<evidence type="ECO:0000313" key="2">
    <source>
        <dbReference type="EMBL" id="KAK8001943.1"/>
    </source>
</evidence>
<proteinExistence type="predicted"/>
<feature type="compositionally biased region" description="Basic and acidic residues" evidence="1">
    <location>
        <begin position="147"/>
        <end position="156"/>
    </location>
</feature>
<feature type="region of interest" description="Disordered" evidence="1">
    <location>
        <begin position="263"/>
        <end position="309"/>
    </location>
</feature>
<feature type="compositionally biased region" description="Basic and acidic residues" evidence="1">
    <location>
        <begin position="285"/>
        <end position="294"/>
    </location>
</feature>
<comment type="caution">
    <text evidence="2">The sequence shown here is derived from an EMBL/GenBank/DDBJ whole genome shotgun (WGS) entry which is preliminary data.</text>
</comment>
<accession>A0ABR1R890</accession>
<evidence type="ECO:0000313" key="3">
    <source>
        <dbReference type="Proteomes" id="UP001396898"/>
    </source>
</evidence>
<organism evidence="2 3">
    <name type="scientific">Apiospora marii</name>
    <dbReference type="NCBI Taxonomy" id="335849"/>
    <lineage>
        <taxon>Eukaryota</taxon>
        <taxon>Fungi</taxon>
        <taxon>Dikarya</taxon>
        <taxon>Ascomycota</taxon>
        <taxon>Pezizomycotina</taxon>
        <taxon>Sordariomycetes</taxon>
        <taxon>Xylariomycetidae</taxon>
        <taxon>Amphisphaeriales</taxon>
        <taxon>Apiosporaceae</taxon>
        <taxon>Apiospora</taxon>
    </lineage>
</organism>
<keyword evidence="3" id="KW-1185">Reference proteome</keyword>
<sequence length="325" mass="32670">MVSYRLVAAAGFFASAYALPLNINLGAYSPALVVGDGEISFGGGQDVSKLFTTLEGAAQANAAGGGAAAKTEGAAQPASQAASQAASSKASSTDGQSAAAAAPAAPKPSTPAPEVAQTPDTSIATSDATLQDQASSVSTLQGMGKEIAPRDAAPEKRDLAGFDRALKYAEAALVKGPIVQLGTGKEGAGVGIIVDNRPAGGAAAKAVGAAAKEQGAASADVSAAAADASTKSAMGKRGEEESSQPRRRTKVTTMYVRRGVPAEMQTSKPETRDTKSIPIAAVPALKRDEDKRETTTSTSIDSINLNVDDPQGLTMTFVETSEDVE</sequence>
<evidence type="ECO:0000256" key="1">
    <source>
        <dbReference type="SAM" id="MobiDB-lite"/>
    </source>
</evidence>
<gene>
    <name evidence="2" type="ORF">PG991_014165</name>
</gene>
<feature type="region of interest" description="Disordered" evidence="1">
    <location>
        <begin position="74"/>
        <end position="156"/>
    </location>
</feature>
<name>A0ABR1R890_9PEZI</name>